<evidence type="ECO:0000313" key="4">
    <source>
        <dbReference type="Proteomes" id="UP000260680"/>
    </source>
</evidence>
<dbReference type="RefSeq" id="WP_117420138.1">
    <property type="nucleotide sequence ID" value="NZ_BRPJ01000010.1"/>
</dbReference>
<dbReference type="PIRSF" id="PIRSF006593">
    <property type="entry name" value="UCP006593"/>
    <property type="match status" value="1"/>
</dbReference>
<evidence type="ECO:0000313" key="3">
    <source>
        <dbReference type="EMBL" id="RFZ75675.1"/>
    </source>
</evidence>
<dbReference type="OrthoDB" id="9796465at2"/>
<sequence length="286" mass="32373">MELLIDCIPCLLRQSLEAARMATDRAESHNKIMKETIKLLSDYENYKNSPELAREIHKLVRNETGSQDPYLQVKQKDLQAAEDLYPFLKNFLQSKRNSIYWALKIAATGNNLDSAVYSDVELETCVRNELEKEFSVCDLDIFTDKLQRAENILIIGDNTGETIFDRVMLESFHDVIITYGVRNEPIINDVTEKEAIASGLNTVARVVSTGCGAPGAILSDCSDEFVDIYNKSDIIISKGQGNFEALSEEQGNLFFLLKAKCPAIARKFHVNVNDYIFCYNNKRNSF</sequence>
<keyword evidence="5" id="KW-1185">Reference proteome</keyword>
<dbReference type="Proteomes" id="UP001419084">
    <property type="component" value="Unassembled WGS sequence"/>
</dbReference>
<proteinExistence type="predicted"/>
<evidence type="ECO:0000313" key="2">
    <source>
        <dbReference type="EMBL" id="GLB28806.1"/>
    </source>
</evidence>
<dbReference type="Gene3D" id="1.10.8.380">
    <property type="entry name" value="Uncharacterised protein PF01937, DUF89, domain 1"/>
    <property type="match status" value="1"/>
</dbReference>
<feature type="domain" description="Damage-control phosphatase ARMT1-like metal-binding" evidence="1">
    <location>
        <begin position="6"/>
        <end position="274"/>
    </location>
</feature>
<name>A0A3E2N3Y0_9FIRM</name>
<evidence type="ECO:0000259" key="1">
    <source>
        <dbReference type="Pfam" id="PF01937"/>
    </source>
</evidence>
<dbReference type="InterPro" id="IPR014444">
    <property type="entry name" value="PH1575-like"/>
</dbReference>
<dbReference type="SUPFAM" id="SSF111321">
    <property type="entry name" value="AF1104-like"/>
    <property type="match status" value="1"/>
</dbReference>
<dbReference type="Gene3D" id="1.10.285.20">
    <property type="entry name" value="Uncharacterised protein PF01937, DUF89, domain 2"/>
    <property type="match status" value="1"/>
</dbReference>
<dbReference type="InterPro" id="IPR036075">
    <property type="entry name" value="ARMT-1-like_metal-bd_sf"/>
</dbReference>
<reference evidence="2 5" key="2">
    <citation type="journal article" date="2024" name="Int. J. Syst. Evol. Microbiol.">
        <title>Lacrimispora brassicae sp. nov. isolated from fermented cabbage, and proposal of Clostridium indicum Gundawar et al. 2019 and Clostridium methoxybenzovorans Mechichi et al. 1999 as heterotypic synonyms of Lacrimispora amygdalina (Parshina et al. 2003) Haas and Blanchard 2020 and Lacrimispora indolis (McClung and McCoy 1957) Haas and Blanchard 2020, respectively.</title>
        <authorList>
            <person name="Kobayashi H."/>
            <person name="Tanizawa Y."/>
            <person name="Sakamoto M."/>
            <person name="Ohkuma M."/>
            <person name="Tohno M."/>
        </authorList>
    </citation>
    <scope>NUCLEOTIDE SEQUENCE [LARGE SCALE GENOMIC DNA]</scope>
    <source>
        <strain evidence="2 5">DSM 12857</strain>
    </source>
</reference>
<dbReference type="EMBL" id="QOHO01000126">
    <property type="protein sequence ID" value="RFZ75675.1"/>
    <property type="molecule type" value="Genomic_DNA"/>
</dbReference>
<dbReference type="Gene3D" id="3.40.50.10880">
    <property type="entry name" value="Uncharacterised protein PF01937, DUF89, domain 3"/>
    <property type="match status" value="1"/>
</dbReference>
<accession>A0A3E2N3Y0</accession>
<dbReference type="AlphaFoldDB" id="A0A3E2N3Y0"/>
<evidence type="ECO:0000313" key="5">
    <source>
        <dbReference type="Proteomes" id="UP001419084"/>
    </source>
</evidence>
<reference evidence="3 4" key="1">
    <citation type="submission" date="2018-07" db="EMBL/GenBank/DDBJ databases">
        <title>New species, Clostridium PI-S10-A1B.</title>
        <authorList>
            <person name="Krishna G."/>
            <person name="Summeta K."/>
            <person name="Shikha S."/>
            <person name="Prabhu P.B."/>
            <person name="Suresh K."/>
        </authorList>
    </citation>
    <scope>NUCLEOTIDE SEQUENCE [LARGE SCALE GENOMIC DNA]</scope>
    <source>
        <strain evidence="3 4">PI-S10-A1B</strain>
    </source>
</reference>
<dbReference type="Proteomes" id="UP000260680">
    <property type="component" value="Unassembled WGS sequence"/>
</dbReference>
<dbReference type="InterPro" id="IPR002791">
    <property type="entry name" value="ARMT1-like_metal-bd"/>
</dbReference>
<organism evidence="3 4">
    <name type="scientific">Lacrimispora amygdalina</name>
    <dbReference type="NCBI Taxonomy" id="253257"/>
    <lineage>
        <taxon>Bacteria</taxon>
        <taxon>Bacillati</taxon>
        <taxon>Bacillota</taxon>
        <taxon>Clostridia</taxon>
        <taxon>Lachnospirales</taxon>
        <taxon>Lachnospiraceae</taxon>
        <taxon>Lacrimispora</taxon>
    </lineage>
</organism>
<gene>
    <name evidence="3" type="ORF">DS742_27730</name>
    <name evidence="2" type="ORF">LAD12857_07290</name>
</gene>
<dbReference type="Pfam" id="PF01937">
    <property type="entry name" value="ARMT1-like_dom"/>
    <property type="match status" value="1"/>
</dbReference>
<dbReference type="EMBL" id="BRPJ01000010">
    <property type="protein sequence ID" value="GLB28806.1"/>
    <property type="molecule type" value="Genomic_DNA"/>
</dbReference>
<comment type="caution">
    <text evidence="3">The sequence shown here is derived from an EMBL/GenBank/DDBJ whole genome shotgun (WGS) entry which is preliminary data.</text>
</comment>
<protein>
    <submittedName>
        <fullName evidence="3">DUF89 family protein</fullName>
    </submittedName>
</protein>